<sequence>MVVDEAAAASSTGCSQPEDRRRRTCLNTSSCSPRIFFLTILVLCSVLFILHLVPQPDFLDRASGTEPRTTLAERFGRIVGPFKSDGGDAEIESMAEKLRMSITYHPLKDLCYASSALEGHTWFMSTFNDTNVEGEGQQLRFPSEASQGRVLCIKGRDPYNGTRNHYGVAWPGFLPRNATFREGLTFITNNHYSYDNIWHGLSAMVPFVGWHEKNGCRRPARWVLYHKGEIRNHAAPWLELLFSATFGGPLTIDAFVDGVNNEGPVCFEEAVVMRHNEVGMSSQRRMEAYDLIRCQARRYCNVSVEDRPVVGMTMLLRTGARSFKDDVSVIEIFRKECAKFKDCQLTVAYARNLSVCEQVELLSKTDILVSPHGAQLTNMFLMDRNSSVMEFFPMGWLKLAGYGQYVYHLMASWSGMRHQGVWRDPDGDPCPHPEDNRQCFGFYKSGRIGHNQTYFSEWAGKVLNEVVSMKAADAISKTNASSPVACSCG</sequence>
<evidence type="ECO:0000313" key="2">
    <source>
        <dbReference type="Proteomes" id="UP001057402"/>
    </source>
</evidence>
<name>A0ACB9P0M1_9MYRT</name>
<proteinExistence type="predicted"/>
<organism evidence="1 2">
    <name type="scientific">Melastoma candidum</name>
    <dbReference type="NCBI Taxonomy" id="119954"/>
    <lineage>
        <taxon>Eukaryota</taxon>
        <taxon>Viridiplantae</taxon>
        <taxon>Streptophyta</taxon>
        <taxon>Embryophyta</taxon>
        <taxon>Tracheophyta</taxon>
        <taxon>Spermatophyta</taxon>
        <taxon>Magnoliopsida</taxon>
        <taxon>eudicotyledons</taxon>
        <taxon>Gunneridae</taxon>
        <taxon>Pentapetalae</taxon>
        <taxon>rosids</taxon>
        <taxon>malvids</taxon>
        <taxon>Myrtales</taxon>
        <taxon>Melastomataceae</taxon>
        <taxon>Melastomatoideae</taxon>
        <taxon>Melastomateae</taxon>
        <taxon>Melastoma</taxon>
    </lineage>
</organism>
<comment type="caution">
    <text evidence="1">The sequence shown here is derived from an EMBL/GenBank/DDBJ whole genome shotgun (WGS) entry which is preliminary data.</text>
</comment>
<accession>A0ACB9P0M1</accession>
<evidence type="ECO:0000313" key="1">
    <source>
        <dbReference type="EMBL" id="KAI4342293.1"/>
    </source>
</evidence>
<reference evidence="2" key="1">
    <citation type="journal article" date="2023" name="Front. Plant Sci.">
        <title>Chromosomal-level genome assembly of Melastoma candidum provides insights into trichome evolution.</title>
        <authorList>
            <person name="Zhong Y."/>
            <person name="Wu W."/>
            <person name="Sun C."/>
            <person name="Zou P."/>
            <person name="Liu Y."/>
            <person name="Dai S."/>
            <person name="Zhou R."/>
        </authorList>
    </citation>
    <scope>NUCLEOTIDE SEQUENCE [LARGE SCALE GENOMIC DNA]</scope>
</reference>
<gene>
    <name evidence="1" type="ORF">MLD38_026933</name>
</gene>
<protein>
    <submittedName>
        <fullName evidence="1">Uncharacterized protein</fullName>
    </submittedName>
</protein>
<dbReference type="EMBL" id="CM042886">
    <property type="protein sequence ID" value="KAI4342293.1"/>
    <property type="molecule type" value="Genomic_DNA"/>
</dbReference>
<keyword evidence="2" id="KW-1185">Reference proteome</keyword>
<dbReference type="Proteomes" id="UP001057402">
    <property type="component" value="Chromosome 7"/>
</dbReference>